<keyword evidence="2" id="KW-1185">Reference proteome</keyword>
<evidence type="ECO:0000313" key="1">
    <source>
        <dbReference type="EMBL" id="KZV35482.1"/>
    </source>
</evidence>
<dbReference type="EMBL" id="KV004571">
    <property type="protein sequence ID" value="KZV35482.1"/>
    <property type="molecule type" value="Genomic_DNA"/>
</dbReference>
<dbReference type="AlphaFoldDB" id="A0A2Z7BLH5"/>
<proteinExistence type="predicted"/>
<evidence type="ECO:0000313" key="2">
    <source>
        <dbReference type="Proteomes" id="UP000250235"/>
    </source>
</evidence>
<dbReference type="Proteomes" id="UP000250235">
    <property type="component" value="Unassembled WGS sequence"/>
</dbReference>
<gene>
    <name evidence="1" type="ORF">F511_34341</name>
</gene>
<accession>A0A2Z7BLH5</accession>
<name>A0A2Z7BLH5_9LAMI</name>
<reference evidence="1 2" key="1">
    <citation type="journal article" date="2015" name="Proc. Natl. Acad. Sci. U.S.A.">
        <title>The resurrection genome of Boea hygrometrica: A blueprint for survival of dehydration.</title>
        <authorList>
            <person name="Xiao L."/>
            <person name="Yang G."/>
            <person name="Zhang L."/>
            <person name="Yang X."/>
            <person name="Zhao S."/>
            <person name="Ji Z."/>
            <person name="Zhou Q."/>
            <person name="Hu M."/>
            <person name="Wang Y."/>
            <person name="Chen M."/>
            <person name="Xu Y."/>
            <person name="Jin H."/>
            <person name="Xiao X."/>
            <person name="Hu G."/>
            <person name="Bao F."/>
            <person name="Hu Y."/>
            <person name="Wan P."/>
            <person name="Li L."/>
            <person name="Deng X."/>
            <person name="Kuang T."/>
            <person name="Xiang C."/>
            <person name="Zhu J.K."/>
            <person name="Oliver M.J."/>
            <person name="He Y."/>
        </authorList>
    </citation>
    <scope>NUCLEOTIDE SEQUENCE [LARGE SCALE GENOMIC DNA]</scope>
    <source>
        <strain evidence="2">cv. XS01</strain>
    </source>
</reference>
<organism evidence="1 2">
    <name type="scientific">Dorcoceras hygrometricum</name>
    <dbReference type="NCBI Taxonomy" id="472368"/>
    <lineage>
        <taxon>Eukaryota</taxon>
        <taxon>Viridiplantae</taxon>
        <taxon>Streptophyta</taxon>
        <taxon>Embryophyta</taxon>
        <taxon>Tracheophyta</taxon>
        <taxon>Spermatophyta</taxon>
        <taxon>Magnoliopsida</taxon>
        <taxon>eudicotyledons</taxon>
        <taxon>Gunneridae</taxon>
        <taxon>Pentapetalae</taxon>
        <taxon>asterids</taxon>
        <taxon>lamiids</taxon>
        <taxon>Lamiales</taxon>
        <taxon>Gesneriaceae</taxon>
        <taxon>Didymocarpoideae</taxon>
        <taxon>Trichosporeae</taxon>
        <taxon>Loxocarpinae</taxon>
        <taxon>Dorcoceras</taxon>
    </lineage>
</organism>
<protein>
    <submittedName>
        <fullName evidence="1">Uncharacterized protein</fullName>
    </submittedName>
</protein>
<sequence>MHAAAPCVDTIFSPFVLIRTPWSEPHRLDPGYHGYSAGRGVDPVGGAPGGGYHGYSAGRGVDPVGGAPGGVLLARVVLAAVVPRLSIVASVVEGTRQHNVLVCRVRVMFVDSTDTLRECVLCLDLNIPQVHRMDEVNLLEVVLFLLRSRGYHGYSAGRGVDPAGRAPGGG</sequence>